<evidence type="ECO:0000256" key="1">
    <source>
        <dbReference type="ARBA" id="ARBA00004141"/>
    </source>
</evidence>
<proteinExistence type="inferred from homology"/>
<gene>
    <name evidence="7" type="ORF">RMAR00112_LOCUS2643</name>
    <name evidence="8" type="ORF">RMAR00112_LOCUS2648</name>
    <name evidence="9" type="ORF">RMAR00112_LOCUS2658</name>
</gene>
<comment type="similarity">
    <text evidence="2 6">Belongs to the peroxisomal membrane protein PXMP2/4 family.</text>
</comment>
<feature type="transmembrane region" description="Helical" evidence="6">
    <location>
        <begin position="135"/>
        <end position="154"/>
    </location>
</feature>
<protein>
    <recommendedName>
        <fullName evidence="10">Peroxisomal membrane protein MPV17</fullName>
    </recommendedName>
</protein>
<keyword evidence="4 6" id="KW-1133">Transmembrane helix</keyword>
<feature type="transmembrane region" description="Helical" evidence="6">
    <location>
        <begin position="76"/>
        <end position="93"/>
    </location>
</feature>
<evidence type="ECO:0000256" key="3">
    <source>
        <dbReference type="ARBA" id="ARBA00022692"/>
    </source>
</evidence>
<sequence length="159" mass="18055">MITGGILTALADYAAQWLAMKEDPEKDLDFRRLASLTMWFTIVGTPLLHGWFGFLERIFPGIVALKALKQVAADQLLWAVFFNAQLMFGMTFLETFDAKAALKKVNDQIASVLVANWKLWPLAQFVNFSVVPLNYRVLFANVVAFVWTLIFTTISHEEH</sequence>
<dbReference type="PANTHER" id="PTHR11266:SF80">
    <property type="entry name" value="PEROXISOMAL MEMBRANE PROTEIN 2"/>
    <property type="match status" value="1"/>
</dbReference>
<dbReference type="Pfam" id="PF04117">
    <property type="entry name" value="Mpv17_PMP22"/>
    <property type="match status" value="1"/>
</dbReference>
<accession>A0A7S2ZBE0</accession>
<name>A0A7S2ZBE0_9RHOD</name>
<dbReference type="EMBL" id="HBHW01003691">
    <property type="protein sequence ID" value="CAE0034697.1"/>
    <property type="molecule type" value="Transcribed_RNA"/>
</dbReference>
<evidence type="ECO:0000256" key="4">
    <source>
        <dbReference type="ARBA" id="ARBA00022989"/>
    </source>
</evidence>
<evidence type="ECO:0000313" key="7">
    <source>
        <dbReference type="EMBL" id="CAE0034697.1"/>
    </source>
</evidence>
<evidence type="ECO:0000313" key="9">
    <source>
        <dbReference type="EMBL" id="CAE0034712.1"/>
    </source>
</evidence>
<feature type="transmembrane region" description="Helical" evidence="6">
    <location>
        <begin position="36"/>
        <end position="55"/>
    </location>
</feature>
<evidence type="ECO:0000313" key="8">
    <source>
        <dbReference type="EMBL" id="CAE0034702.1"/>
    </source>
</evidence>
<evidence type="ECO:0008006" key="10">
    <source>
        <dbReference type="Google" id="ProtNLM"/>
    </source>
</evidence>
<evidence type="ECO:0000256" key="6">
    <source>
        <dbReference type="RuleBase" id="RU363053"/>
    </source>
</evidence>
<keyword evidence="5 6" id="KW-0472">Membrane</keyword>
<dbReference type="AlphaFoldDB" id="A0A7S2ZBE0"/>
<evidence type="ECO:0000256" key="2">
    <source>
        <dbReference type="ARBA" id="ARBA00006824"/>
    </source>
</evidence>
<reference evidence="7" key="1">
    <citation type="submission" date="2021-01" db="EMBL/GenBank/DDBJ databases">
        <authorList>
            <person name="Corre E."/>
            <person name="Pelletier E."/>
            <person name="Niang G."/>
            <person name="Scheremetjew M."/>
            <person name="Finn R."/>
            <person name="Kale V."/>
            <person name="Holt S."/>
            <person name="Cochrane G."/>
            <person name="Meng A."/>
            <person name="Brown T."/>
            <person name="Cohen L."/>
        </authorList>
    </citation>
    <scope>NUCLEOTIDE SEQUENCE</scope>
    <source>
        <strain evidence="7">CCMP 769</strain>
    </source>
</reference>
<dbReference type="InterPro" id="IPR007248">
    <property type="entry name" value="Mpv17_PMP22"/>
</dbReference>
<dbReference type="GO" id="GO:0005778">
    <property type="term" value="C:peroxisomal membrane"/>
    <property type="evidence" value="ECO:0007669"/>
    <property type="project" value="TreeGrafter"/>
</dbReference>
<dbReference type="PANTHER" id="PTHR11266">
    <property type="entry name" value="PEROXISOMAL MEMBRANE PROTEIN 2, PXMP2 MPV17"/>
    <property type="match status" value="1"/>
</dbReference>
<keyword evidence="3 6" id="KW-0812">Transmembrane</keyword>
<organism evidence="7">
    <name type="scientific">Rhodosorus marinus</name>
    <dbReference type="NCBI Taxonomy" id="101924"/>
    <lineage>
        <taxon>Eukaryota</taxon>
        <taxon>Rhodophyta</taxon>
        <taxon>Stylonematophyceae</taxon>
        <taxon>Stylonematales</taxon>
        <taxon>Stylonemataceae</taxon>
        <taxon>Rhodosorus</taxon>
    </lineage>
</organism>
<comment type="subcellular location">
    <subcellularLocation>
        <location evidence="1">Membrane</location>
        <topology evidence="1">Multi-pass membrane protein</topology>
    </subcellularLocation>
</comment>
<evidence type="ECO:0000256" key="5">
    <source>
        <dbReference type="ARBA" id="ARBA00023136"/>
    </source>
</evidence>
<dbReference type="EMBL" id="HBHW01003696">
    <property type="protein sequence ID" value="CAE0034702.1"/>
    <property type="molecule type" value="Transcribed_RNA"/>
</dbReference>
<dbReference type="EMBL" id="HBHW01003706">
    <property type="protein sequence ID" value="CAE0034712.1"/>
    <property type="molecule type" value="Transcribed_RNA"/>
</dbReference>